<gene>
    <name evidence="7" type="ORF">QE399_002889</name>
</gene>
<evidence type="ECO:0000256" key="4">
    <source>
        <dbReference type="ARBA" id="ARBA00022989"/>
    </source>
</evidence>
<dbReference type="EMBL" id="JAVIZX010000001">
    <property type="protein sequence ID" value="MDR6215200.1"/>
    <property type="molecule type" value="Genomic_DNA"/>
</dbReference>
<name>A0ABU1ID95_9BURK</name>
<keyword evidence="5 6" id="KW-0472">Membrane</keyword>
<dbReference type="PANTHER" id="PTHR30086:SF20">
    <property type="entry name" value="ARGININE EXPORTER PROTEIN ARGO-RELATED"/>
    <property type="match status" value="1"/>
</dbReference>
<evidence type="ECO:0000313" key="8">
    <source>
        <dbReference type="Proteomes" id="UP001267710"/>
    </source>
</evidence>
<evidence type="ECO:0000256" key="6">
    <source>
        <dbReference type="SAM" id="Phobius"/>
    </source>
</evidence>
<evidence type="ECO:0000256" key="1">
    <source>
        <dbReference type="ARBA" id="ARBA00004651"/>
    </source>
</evidence>
<organism evidence="7 8">
    <name type="scientific">Paracidovorax wautersii</name>
    <dbReference type="NCBI Taxonomy" id="1177982"/>
    <lineage>
        <taxon>Bacteria</taxon>
        <taxon>Pseudomonadati</taxon>
        <taxon>Pseudomonadota</taxon>
        <taxon>Betaproteobacteria</taxon>
        <taxon>Burkholderiales</taxon>
        <taxon>Comamonadaceae</taxon>
        <taxon>Paracidovorax</taxon>
    </lineage>
</organism>
<sequence length="208" mass="21841">MDYLPQLATLCAIILLACASPGPDFVAVTSQALHDRRAGIFVGLGIACAVTLWATLAILGFGLLIQEMFWLYEAIRWAGAAYLTYLGARMLWGALRAPAADGATHGAAATASLAGAWRRGFVVGLTNPKTATFFATLFVTLLPVGAPAWVYGAVVGLVGAITALWLGLLAAFFSVGRVRAAYARLRRPVDALMGAALVCLGVRMATQR</sequence>
<reference evidence="7 8" key="1">
    <citation type="submission" date="2023-08" db="EMBL/GenBank/DDBJ databases">
        <title>Functional and genomic diversity of the sorghum phyllosphere microbiome.</title>
        <authorList>
            <person name="Shade A."/>
        </authorList>
    </citation>
    <scope>NUCLEOTIDE SEQUENCE [LARGE SCALE GENOMIC DNA]</scope>
    <source>
        <strain evidence="7 8">SORGH_AS_0335</strain>
    </source>
</reference>
<evidence type="ECO:0000256" key="5">
    <source>
        <dbReference type="ARBA" id="ARBA00023136"/>
    </source>
</evidence>
<keyword evidence="8" id="KW-1185">Reference proteome</keyword>
<keyword evidence="4 6" id="KW-1133">Transmembrane helix</keyword>
<dbReference type="Pfam" id="PF01810">
    <property type="entry name" value="LysE"/>
    <property type="match status" value="1"/>
</dbReference>
<dbReference type="InterPro" id="IPR001123">
    <property type="entry name" value="LeuE-type"/>
</dbReference>
<protein>
    <submittedName>
        <fullName evidence="7">Threonine efflux protein</fullName>
    </submittedName>
</protein>
<feature type="transmembrane region" description="Helical" evidence="6">
    <location>
        <begin position="148"/>
        <end position="176"/>
    </location>
</feature>
<keyword evidence="3 6" id="KW-0812">Transmembrane</keyword>
<comment type="subcellular location">
    <subcellularLocation>
        <location evidence="1">Cell membrane</location>
        <topology evidence="1">Multi-pass membrane protein</topology>
    </subcellularLocation>
</comment>
<evidence type="ECO:0000256" key="3">
    <source>
        <dbReference type="ARBA" id="ARBA00022692"/>
    </source>
</evidence>
<dbReference type="Proteomes" id="UP001267710">
    <property type="component" value="Unassembled WGS sequence"/>
</dbReference>
<proteinExistence type="predicted"/>
<accession>A0ABU1ID95</accession>
<evidence type="ECO:0000256" key="2">
    <source>
        <dbReference type="ARBA" id="ARBA00022475"/>
    </source>
</evidence>
<comment type="caution">
    <text evidence="7">The sequence shown here is derived from an EMBL/GenBank/DDBJ whole genome shotgun (WGS) entry which is preliminary data.</text>
</comment>
<dbReference type="PANTHER" id="PTHR30086">
    <property type="entry name" value="ARGININE EXPORTER PROTEIN ARGO"/>
    <property type="match status" value="1"/>
</dbReference>
<keyword evidence="2" id="KW-1003">Cell membrane</keyword>
<feature type="transmembrane region" description="Helical" evidence="6">
    <location>
        <begin position="38"/>
        <end position="65"/>
    </location>
</feature>
<dbReference type="RefSeq" id="WP_309829618.1">
    <property type="nucleotide sequence ID" value="NZ_JAVIZX010000001.1"/>
</dbReference>
<evidence type="ECO:0000313" key="7">
    <source>
        <dbReference type="EMBL" id="MDR6215200.1"/>
    </source>
</evidence>